<accession>A0AAN7QTN7</accession>
<feature type="domain" description="FAD-binding" evidence="4">
    <location>
        <begin position="7"/>
        <end position="354"/>
    </location>
</feature>
<dbReference type="Pfam" id="PF01494">
    <property type="entry name" value="FAD_binding_3"/>
    <property type="match status" value="1"/>
</dbReference>
<dbReference type="SUPFAM" id="SSF51905">
    <property type="entry name" value="FAD/NAD(P)-binding domain"/>
    <property type="match status" value="1"/>
</dbReference>
<proteinExistence type="inferred from homology"/>
<dbReference type="PANTHER" id="PTHR45934:SF20">
    <property type="entry name" value="MONOOXYGENASE 2-RELATED"/>
    <property type="match status" value="1"/>
</dbReference>
<gene>
    <name evidence="5" type="ORF">SAY86_010245</name>
</gene>
<comment type="caution">
    <text evidence="5">The sequence shown here is derived from an EMBL/GenBank/DDBJ whole genome shotgun (WGS) entry which is preliminary data.</text>
</comment>
<keyword evidence="6" id="KW-1185">Reference proteome</keyword>
<organism evidence="5 6">
    <name type="scientific">Trapa natans</name>
    <name type="common">Water chestnut</name>
    <dbReference type="NCBI Taxonomy" id="22666"/>
    <lineage>
        <taxon>Eukaryota</taxon>
        <taxon>Viridiplantae</taxon>
        <taxon>Streptophyta</taxon>
        <taxon>Embryophyta</taxon>
        <taxon>Tracheophyta</taxon>
        <taxon>Spermatophyta</taxon>
        <taxon>Magnoliopsida</taxon>
        <taxon>eudicotyledons</taxon>
        <taxon>Gunneridae</taxon>
        <taxon>Pentapetalae</taxon>
        <taxon>rosids</taxon>
        <taxon>malvids</taxon>
        <taxon>Myrtales</taxon>
        <taxon>Lythraceae</taxon>
        <taxon>Trapa</taxon>
    </lineage>
</organism>
<evidence type="ECO:0000313" key="5">
    <source>
        <dbReference type="EMBL" id="KAK4775310.1"/>
    </source>
</evidence>
<dbReference type="EMBL" id="JAXQNO010000019">
    <property type="protein sequence ID" value="KAK4775310.1"/>
    <property type="molecule type" value="Genomic_DNA"/>
</dbReference>
<dbReference type="GO" id="GO:0004497">
    <property type="term" value="F:monooxygenase activity"/>
    <property type="evidence" value="ECO:0007669"/>
    <property type="project" value="UniProtKB-KW"/>
</dbReference>
<protein>
    <recommendedName>
        <fullName evidence="4">FAD-binding domain-containing protein</fullName>
    </recommendedName>
</protein>
<keyword evidence="1" id="KW-0560">Oxidoreductase</keyword>
<evidence type="ECO:0000256" key="1">
    <source>
        <dbReference type="ARBA" id="ARBA00023002"/>
    </source>
</evidence>
<dbReference type="Gene3D" id="3.50.50.60">
    <property type="entry name" value="FAD/NAD(P)-binding domain"/>
    <property type="match status" value="1"/>
</dbReference>
<evidence type="ECO:0000313" key="6">
    <source>
        <dbReference type="Proteomes" id="UP001346149"/>
    </source>
</evidence>
<keyword evidence="2" id="KW-0503">Monooxygenase</keyword>
<dbReference type="Proteomes" id="UP001346149">
    <property type="component" value="Unassembled WGS sequence"/>
</dbReference>
<dbReference type="AlphaFoldDB" id="A0AAN7QTN7"/>
<dbReference type="GO" id="GO:0071949">
    <property type="term" value="F:FAD binding"/>
    <property type="evidence" value="ECO:0007669"/>
    <property type="project" value="InterPro"/>
</dbReference>
<name>A0AAN7QTN7_TRANT</name>
<comment type="similarity">
    <text evidence="3">Belongs to the 3-hydroxybenzoate 6-hydroxylase family.</text>
</comment>
<dbReference type="InterPro" id="IPR002938">
    <property type="entry name" value="FAD-bd"/>
</dbReference>
<dbReference type="PRINTS" id="PR00420">
    <property type="entry name" value="RNGMNOXGNASE"/>
</dbReference>
<reference evidence="5 6" key="1">
    <citation type="journal article" date="2023" name="Hortic Res">
        <title>Pangenome of water caltrop reveals structural variations and asymmetric subgenome divergence after allopolyploidization.</title>
        <authorList>
            <person name="Zhang X."/>
            <person name="Chen Y."/>
            <person name="Wang L."/>
            <person name="Yuan Y."/>
            <person name="Fang M."/>
            <person name="Shi L."/>
            <person name="Lu R."/>
            <person name="Comes H.P."/>
            <person name="Ma Y."/>
            <person name="Chen Y."/>
            <person name="Huang G."/>
            <person name="Zhou Y."/>
            <person name="Zheng Z."/>
            <person name="Qiu Y."/>
        </authorList>
    </citation>
    <scope>NUCLEOTIDE SEQUENCE [LARGE SCALE GENOMIC DNA]</scope>
    <source>
        <strain evidence="5">F231</strain>
    </source>
</reference>
<dbReference type="InterPro" id="IPR036188">
    <property type="entry name" value="FAD/NAD-bd_sf"/>
</dbReference>
<dbReference type="PANTHER" id="PTHR45934">
    <property type="entry name" value="FAD/NAD(P)-BINDING OXIDOREDUCTASE FAMILY PROTEIN"/>
    <property type="match status" value="1"/>
</dbReference>
<sequence length="418" mass="46110">MEAAECIVIVGAGIAGLTTALGLHRLGIRSLVLESSDELRTTGFAFSTWPNAWRALDAVGIGDSLRLEHERLFRLKTYSTISGTETSNREFAEQGKTQSSDSLSSVGFETRCIQRKNLLETLARELPSGTIRYSSKVVSIEESGHLKLVHLADGSILKAKVLIGCDGLNSAVAKWLGFNKPVYSGRSAIRGCVSYSEGHGLDPNFMQFFGRGVRFGVIPCDDTTVYWFFTFSPSSQDHKEMEDDPAKMKQFVLSRLGKVPDHVRGVIERSEPRNTIMSPLRYRRPWEVAWGNISKGTVCVAGDAFHPMTPDLGQGGCSALEDGVVLARCLGQALIHNSNNNKLTAEDERKHIEAGLENYARERRWRGFELITTAFMVGYIQQSDGKVLSFMRDRILATFLAGRLISIAAYDCGKLNSS</sequence>
<evidence type="ECO:0000259" key="4">
    <source>
        <dbReference type="Pfam" id="PF01494"/>
    </source>
</evidence>
<evidence type="ECO:0000256" key="2">
    <source>
        <dbReference type="ARBA" id="ARBA00023033"/>
    </source>
</evidence>
<evidence type="ECO:0000256" key="3">
    <source>
        <dbReference type="ARBA" id="ARBA00024018"/>
    </source>
</evidence>
<dbReference type="InterPro" id="IPR044560">
    <property type="entry name" value="MOase"/>
</dbReference>